<dbReference type="AlphaFoldDB" id="A0A2V5KFS6"/>
<dbReference type="EMBL" id="QJVJ01000001">
    <property type="protein sequence ID" value="PYI57023.1"/>
    <property type="molecule type" value="Genomic_DNA"/>
</dbReference>
<accession>A0A2V5KFS6</accession>
<keyword evidence="2" id="KW-1185">Reference proteome</keyword>
<sequence>MKKQTESAEPTYSKEQVLASKQFTVQEKDILRALLQDGTPYTLEKARAVVKEFLNKEAR</sequence>
<gene>
    <name evidence="1" type="ORF">DLM86_00820</name>
</gene>
<comment type="caution">
    <text evidence="1">The sequence shown here is derived from an EMBL/GenBank/DDBJ whole genome shotgun (WGS) entry which is preliminary data.</text>
</comment>
<dbReference type="OrthoDB" id="2664494at2"/>
<name>A0A2V5KFS6_9BACL</name>
<evidence type="ECO:0000313" key="2">
    <source>
        <dbReference type="Proteomes" id="UP000247476"/>
    </source>
</evidence>
<dbReference type="Proteomes" id="UP000247476">
    <property type="component" value="Unassembled WGS sequence"/>
</dbReference>
<protein>
    <submittedName>
        <fullName evidence="1">Uncharacterized protein</fullName>
    </submittedName>
</protein>
<organism evidence="1 2">
    <name type="scientific">Paenibacillus flagellatus</name>
    <dbReference type="NCBI Taxonomy" id="2211139"/>
    <lineage>
        <taxon>Bacteria</taxon>
        <taxon>Bacillati</taxon>
        <taxon>Bacillota</taxon>
        <taxon>Bacilli</taxon>
        <taxon>Bacillales</taxon>
        <taxon>Paenibacillaceae</taxon>
        <taxon>Paenibacillus</taxon>
    </lineage>
</organism>
<dbReference type="RefSeq" id="WP_110838064.1">
    <property type="nucleotide sequence ID" value="NZ_QJVJ01000001.1"/>
</dbReference>
<proteinExistence type="predicted"/>
<evidence type="ECO:0000313" key="1">
    <source>
        <dbReference type="EMBL" id="PYI57023.1"/>
    </source>
</evidence>
<reference evidence="1 2" key="1">
    <citation type="submission" date="2018-05" db="EMBL/GenBank/DDBJ databases">
        <title>Paenibacillus flagellatus sp. nov., isolated from selenium mineral soil.</title>
        <authorList>
            <person name="Dai X."/>
        </authorList>
    </citation>
    <scope>NUCLEOTIDE SEQUENCE [LARGE SCALE GENOMIC DNA]</scope>
    <source>
        <strain evidence="1 2">DXL2</strain>
    </source>
</reference>